<evidence type="ECO:0000256" key="1">
    <source>
        <dbReference type="SAM" id="MobiDB-lite"/>
    </source>
</evidence>
<proteinExistence type="predicted"/>
<dbReference type="EMBL" id="PGOL01000300">
    <property type="protein sequence ID" value="PKI73023.1"/>
    <property type="molecule type" value="Genomic_DNA"/>
</dbReference>
<feature type="compositionally biased region" description="Basic and acidic residues" evidence="1">
    <location>
        <begin position="76"/>
        <end position="85"/>
    </location>
</feature>
<feature type="region of interest" description="Disordered" evidence="1">
    <location>
        <begin position="112"/>
        <end position="145"/>
    </location>
</feature>
<feature type="region of interest" description="Disordered" evidence="1">
    <location>
        <begin position="69"/>
        <end position="95"/>
    </location>
</feature>
<keyword evidence="3" id="KW-1185">Reference proteome</keyword>
<evidence type="ECO:0000313" key="2">
    <source>
        <dbReference type="EMBL" id="PKI73023.1"/>
    </source>
</evidence>
<organism evidence="2 3">
    <name type="scientific">Punica granatum</name>
    <name type="common">Pomegranate</name>
    <dbReference type="NCBI Taxonomy" id="22663"/>
    <lineage>
        <taxon>Eukaryota</taxon>
        <taxon>Viridiplantae</taxon>
        <taxon>Streptophyta</taxon>
        <taxon>Embryophyta</taxon>
        <taxon>Tracheophyta</taxon>
        <taxon>Spermatophyta</taxon>
        <taxon>Magnoliopsida</taxon>
        <taxon>eudicotyledons</taxon>
        <taxon>Gunneridae</taxon>
        <taxon>Pentapetalae</taxon>
        <taxon>rosids</taxon>
        <taxon>malvids</taxon>
        <taxon>Myrtales</taxon>
        <taxon>Lythraceae</taxon>
        <taxon>Punica</taxon>
    </lineage>
</organism>
<reference evidence="2 3" key="1">
    <citation type="submission" date="2017-11" db="EMBL/GenBank/DDBJ databases">
        <title>De-novo sequencing of pomegranate (Punica granatum L.) genome.</title>
        <authorList>
            <person name="Akparov Z."/>
            <person name="Amiraslanov A."/>
            <person name="Hajiyeva S."/>
            <person name="Abbasov M."/>
            <person name="Kaur K."/>
            <person name="Hamwieh A."/>
            <person name="Solovyev V."/>
            <person name="Salamov A."/>
            <person name="Braich B."/>
            <person name="Kosarev P."/>
            <person name="Mahmoud A."/>
            <person name="Hajiyev E."/>
            <person name="Babayeva S."/>
            <person name="Izzatullayeva V."/>
            <person name="Mammadov A."/>
            <person name="Mammadov A."/>
            <person name="Sharifova S."/>
            <person name="Ojaghi J."/>
            <person name="Eynullazada K."/>
            <person name="Bayramov B."/>
            <person name="Abdulazimova A."/>
            <person name="Shahmuradov I."/>
        </authorList>
    </citation>
    <scope>NUCLEOTIDE SEQUENCE [LARGE SCALE GENOMIC DNA]</scope>
    <source>
        <strain evidence="3">cv. AG2017</strain>
        <tissue evidence="2">Leaf</tissue>
    </source>
</reference>
<evidence type="ECO:0000313" key="3">
    <source>
        <dbReference type="Proteomes" id="UP000233551"/>
    </source>
</evidence>
<sequence length="145" mass="15785">MGRVKLSYAIPYCLNGEPRPMRINMLDKTPEFKEEVQEIGRKRGPTVGPSSVATTRGVHGYRIYPEPIGTYPLGSEHGKGREVKGRRAPFPSTKPYQTCPLTASFGATKAPALVPLRSRGHGGGPGPSRRSHNPNPYYRAAAQVS</sequence>
<protein>
    <submittedName>
        <fullName evidence="2">Uncharacterized protein</fullName>
    </submittedName>
</protein>
<gene>
    <name evidence="2" type="ORF">CRG98_006574</name>
</gene>
<dbReference type="AlphaFoldDB" id="A0A2I0KXD9"/>
<dbReference type="Proteomes" id="UP000233551">
    <property type="component" value="Unassembled WGS sequence"/>
</dbReference>
<comment type="caution">
    <text evidence="2">The sequence shown here is derived from an EMBL/GenBank/DDBJ whole genome shotgun (WGS) entry which is preliminary data.</text>
</comment>
<accession>A0A2I0KXD9</accession>
<name>A0A2I0KXD9_PUNGR</name>